<dbReference type="EMBL" id="JAAITA010000023">
    <property type="protein sequence ID" value="NSJ87117.1"/>
    <property type="molecule type" value="Genomic_DNA"/>
</dbReference>
<accession>A0ABX2IF82</accession>
<name>A0ABX2IF82_BLAHA</name>
<dbReference type="SUPFAM" id="SSF51126">
    <property type="entry name" value="Pectin lyase-like"/>
    <property type="match status" value="1"/>
</dbReference>
<dbReference type="InterPro" id="IPR011050">
    <property type="entry name" value="Pectin_lyase_fold/virulence"/>
</dbReference>
<dbReference type="InterPro" id="IPR039448">
    <property type="entry name" value="Beta_helix"/>
</dbReference>
<dbReference type="RefSeq" id="WP_173750047.1">
    <property type="nucleotide sequence ID" value="NZ_JAAITA010000023.1"/>
</dbReference>
<evidence type="ECO:0000313" key="5">
    <source>
        <dbReference type="Proteomes" id="UP000822142"/>
    </source>
</evidence>
<comment type="caution">
    <text evidence="4">The sequence shown here is derived from an EMBL/GenBank/DDBJ whole genome shotgun (WGS) entry which is preliminary data.</text>
</comment>
<dbReference type="InterPro" id="IPR051550">
    <property type="entry name" value="SCF-Subunits/Alg-Epimerases"/>
</dbReference>
<keyword evidence="1" id="KW-0677">Repeat</keyword>
<proteinExistence type="predicted"/>
<sequence>MKIYVNQKASRQGNGSKEMPFKHINDAAKVAEAGDEVLVAPGIYREYVNPVNAGREDARIVYRSTEPLGAVITGAEEAKGWKHYGGNTWVLRIENGVFGAYNPYTEIVEGDWYFSPKDPQTGKFTDMHRGAVYLDDRMLYETATLEECLKGEVFPASWEPEYSIYKWYTEQDGRETVIYANFQGKNPNEENVEINVRRNCFMPDKKGVGYITLSGFQVSKAATNWAPPAAYQDGMIGAHWSKGWIIEDCDISNSKCCGISLGNYHQTEKENDNYFTRKHVKSPTQMERDAVCIAQYDGWTKETVGSHIVRRCHIHDCGQAGIVGRMGCVFSIIEDNHIHHINNMQQLTGAEVAGIKFHAAIDVIFRRNHIHHCTMGIWTDWQAQGTRITQNLLHDNFLPEFLPMKDNGMGFGMDLFIEVGHGPILVDNNFLLSRTALRWATQGVALVHNLICGSFSAVGVGTDMTANGKNQPRYTPYHIKHRTEVAGFMTILHGDNRIYNNIFIQNWTPQERIPADMVLPDTEKLDVGSFVFNGYPTYEEWIAKFKLGERADMDTMHELMHAHFDHLPVWIDGNAYFNGAKPWNREENKLVDTEHEVFVKLTEEKGNCKVKTNVYEFLEGMQDGIINSDILGEAFEPEERYENPDGTDLILNEDYFGNHRGLSALPGPAVSGENLEAFVWENNRSKIK</sequence>
<evidence type="ECO:0000259" key="3">
    <source>
        <dbReference type="Pfam" id="PF21258"/>
    </source>
</evidence>
<reference evidence="4 5" key="1">
    <citation type="journal article" date="2020" name="Cell Host Microbe">
        <title>Functional and Genomic Variation between Human-Derived Isolates of Lachnospiraceae Reveals Inter- and Intra-Species Diversity.</title>
        <authorList>
            <person name="Sorbara M.T."/>
            <person name="Littmann E.R."/>
            <person name="Fontana E."/>
            <person name="Moody T.U."/>
            <person name="Kohout C.E."/>
            <person name="Gjonbalaj M."/>
            <person name="Eaton V."/>
            <person name="Seok R."/>
            <person name="Leiner I.M."/>
            <person name="Pamer E.G."/>
        </authorList>
    </citation>
    <scope>NUCLEOTIDE SEQUENCE [LARGE SCALE GENOMIC DNA]</scope>
    <source>
        <strain evidence="4 5">MSK.15.26</strain>
    </source>
</reference>
<evidence type="ECO:0000313" key="4">
    <source>
        <dbReference type="EMBL" id="NSJ87117.1"/>
    </source>
</evidence>
<gene>
    <name evidence="4" type="ORF">G5A70_13250</name>
</gene>
<dbReference type="PANTHER" id="PTHR22990">
    <property type="entry name" value="F-BOX ONLY PROTEIN"/>
    <property type="match status" value="1"/>
</dbReference>
<protein>
    <submittedName>
        <fullName evidence="4">Right-handed parallel beta-helix repeat-containing protein</fullName>
    </submittedName>
</protein>
<feature type="domain" description="Glycoside hydrolase 120 insertion" evidence="3">
    <location>
        <begin position="79"/>
        <end position="194"/>
    </location>
</feature>
<organism evidence="4 5">
    <name type="scientific">Blautia hansenii</name>
    <name type="common">Ruminococcus hansenii</name>
    <dbReference type="NCBI Taxonomy" id="1322"/>
    <lineage>
        <taxon>Bacteria</taxon>
        <taxon>Bacillati</taxon>
        <taxon>Bacillota</taxon>
        <taxon>Clostridia</taxon>
        <taxon>Lachnospirales</taxon>
        <taxon>Lachnospiraceae</taxon>
        <taxon>Blautia</taxon>
    </lineage>
</organism>
<keyword evidence="5" id="KW-1185">Reference proteome</keyword>
<evidence type="ECO:0000259" key="2">
    <source>
        <dbReference type="Pfam" id="PF13229"/>
    </source>
</evidence>
<dbReference type="Proteomes" id="UP000822142">
    <property type="component" value="Unassembled WGS sequence"/>
</dbReference>
<dbReference type="Pfam" id="PF13229">
    <property type="entry name" value="Beta_helix"/>
    <property type="match status" value="1"/>
</dbReference>
<dbReference type="InterPro" id="IPR013780">
    <property type="entry name" value="Glyco_hydro_b"/>
</dbReference>
<dbReference type="Gene3D" id="2.60.40.1180">
    <property type="entry name" value="Golgi alpha-mannosidase II"/>
    <property type="match status" value="1"/>
</dbReference>
<feature type="domain" description="Right handed beta helix" evidence="2">
    <location>
        <begin position="242"/>
        <end position="397"/>
    </location>
</feature>
<dbReference type="PANTHER" id="PTHR22990:SF15">
    <property type="entry name" value="F-BOX ONLY PROTEIN 10"/>
    <property type="match status" value="1"/>
</dbReference>
<dbReference type="InterPro" id="IPR049169">
    <property type="entry name" value="Glyco_hydro_120_ins"/>
</dbReference>
<dbReference type="Gene3D" id="2.160.20.10">
    <property type="entry name" value="Single-stranded right-handed beta-helix, Pectin lyase-like"/>
    <property type="match status" value="1"/>
</dbReference>
<dbReference type="Pfam" id="PF21258">
    <property type="entry name" value="Glyco_hydro_120_ins"/>
    <property type="match status" value="1"/>
</dbReference>
<evidence type="ECO:0000256" key="1">
    <source>
        <dbReference type="ARBA" id="ARBA00022737"/>
    </source>
</evidence>
<dbReference type="InterPro" id="IPR012334">
    <property type="entry name" value="Pectin_lyas_fold"/>
</dbReference>